<evidence type="ECO:0000256" key="1">
    <source>
        <dbReference type="ARBA" id="ARBA00022737"/>
    </source>
</evidence>
<sequence length="1315" mass="150884">MVIYDQWLTPSFNQDWKTIEDDDDETKHFILNILSDNSRVDKKNLKKIPEGTTSIKIVIKVCNGVYNSDRYHDFDKGYVPSSVTRVNLEYYPDMKIGESDGWLPDSVTMLTVPSLPFPAALVPKNLRYLKVQKQKRVIEIDMVPPTTEYLWIRWRPSSPNGHIIVHSIPNTIKELVVSSYSLNETQIEPTFTSPIHYINPRNLDGDRFDDELKNTLCDLNIQTITSSTPIVAPLLTITSLVIEGHISFNNSLEALHPLPPQLKYLSLPSTYNQPIYQQQNLPISLTHLELSVFIYQTNHFTNDWLCRKGYLPPSITHLKINFYFEGDYIVNSHDNDDDYDDEDDNYERYHYNYGYYYDFDCYFDSDYDYYDDVEIETKEEETEIDCHSTHQTDGDQDPLVTKQDENNEEETEYDPLPSSLKILIPSSIQSVCFNIDNNSYRSHVTVLDKDDYYSTTPTPPKIRQGLKELVLESFNNHIHNSTLPSTLQSLSINNPDYNNQLNSNNLPLSLTSFKCNSDKIKLNLSLFKSIKELKVNADTITYYPPNFETLELGSPIVKGYQFKFNKHLIKSLVYSCHPIYTCGRRYLKKLLRTLPNVQFLSSEYLDFEVPASVKELKCLDTSFRCTDARPISSPPFETLHLDLGYYLKNHSQTQDNHQRVEKIINKHIPNQQPMLITFFKIWRNIYLKPLVLEALYDLTKSPLRFDSKTGTLEHIDKFKQYNILVKDSTQLGPALLKFDKADEISFYGEENDTTNTNLSSFISKSIKKLRCSFLKGIPDWITHLNLVDIGFYNHKVGDIPPSVTNLTIGTNYEGYIGKIPPSVRYLTLNSLMHNQAHCIPPSVTHLYLANTAFNNINETDIPSTVQRIEFKKLFYQKDKGGYDIPSFISNRLVNGVFYIYSKSKNRITIPSNTTHLFWLDDQYIDNDGDGINIPPSVHTLVLDETFDSAILSLPPTITQMIFQGYFRHSLASISFPPALKYLSLDQFHNDVQEQYLPNGLSHLSIGYISEIKSLPQSVHHLEFNSMDSHFPILPQVKHLKFQSSDEIFLPTTFKSFISPNCNITLKEFTDSPLEISSPVSSFNLDSTSLHLYSDYDFNSFIVPHTLGNNIKSITFGRSFNQVLLKGALPNSVEKLVFGKRFNHKLNKSILPTSLMTLVLGRDFDQDLIDNLPSSLTELMLNTESKPSFTSLSHFPPNLKKLALPYYGGVLDIIPTTINHLEFNRNIAKDKEDTIIFPIELVPLHITTLVLNDSMRIQSYDLIPASITSITLCDSITPYTKIPFTVEYVVLPKSFNQPLDTILQTVDDHSPVMVND</sequence>
<dbReference type="InterPro" id="IPR008615">
    <property type="entry name" value="FNIP"/>
</dbReference>
<accession>A0A8J4PXG7</accession>
<dbReference type="Gene3D" id="3.80.10.10">
    <property type="entry name" value="Ribonuclease Inhibitor"/>
    <property type="match status" value="1"/>
</dbReference>
<organism evidence="3 4">
    <name type="scientific">Polysphondylium violaceum</name>
    <dbReference type="NCBI Taxonomy" id="133409"/>
    <lineage>
        <taxon>Eukaryota</taxon>
        <taxon>Amoebozoa</taxon>
        <taxon>Evosea</taxon>
        <taxon>Eumycetozoa</taxon>
        <taxon>Dictyostelia</taxon>
        <taxon>Dictyosteliales</taxon>
        <taxon>Dictyosteliaceae</taxon>
        <taxon>Polysphondylium</taxon>
    </lineage>
</organism>
<comment type="caution">
    <text evidence="3">The sequence shown here is derived from an EMBL/GenBank/DDBJ whole genome shotgun (WGS) entry which is preliminary data.</text>
</comment>
<reference evidence="3" key="1">
    <citation type="submission" date="2020-01" db="EMBL/GenBank/DDBJ databases">
        <title>Development of genomics and gene disruption for Polysphondylium violaceum indicates a role for the polyketide synthase stlB in stalk morphogenesis.</title>
        <authorList>
            <person name="Narita B."/>
            <person name="Kawabe Y."/>
            <person name="Kin K."/>
            <person name="Saito T."/>
            <person name="Gibbs R."/>
            <person name="Kuspa A."/>
            <person name="Muzny D."/>
            <person name="Queller D."/>
            <person name="Richards S."/>
            <person name="Strassman J."/>
            <person name="Sucgang R."/>
            <person name="Worley K."/>
            <person name="Schaap P."/>
        </authorList>
    </citation>
    <scope>NUCLEOTIDE SEQUENCE</scope>
    <source>
        <strain evidence="3">QSvi11</strain>
    </source>
</reference>
<feature type="compositionally biased region" description="Basic and acidic residues" evidence="2">
    <location>
        <begin position="384"/>
        <end position="393"/>
    </location>
</feature>
<evidence type="ECO:0008006" key="5">
    <source>
        <dbReference type="Google" id="ProtNLM"/>
    </source>
</evidence>
<evidence type="ECO:0000256" key="2">
    <source>
        <dbReference type="SAM" id="MobiDB-lite"/>
    </source>
</evidence>
<dbReference type="Proteomes" id="UP000695562">
    <property type="component" value="Unassembled WGS sequence"/>
</dbReference>
<gene>
    <name evidence="3" type="ORF">CYY_003132</name>
</gene>
<dbReference type="InterPro" id="IPR051251">
    <property type="entry name" value="STK_FNIP-Repeat"/>
</dbReference>
<dbReference type="PANTHER" id="PTHR32134:SF92">
    <property type="entry name" value="FNIP REPEAT-CONTAINING PROTEIN"/>
    <property type="match status" value="1"/>
</dbReference>
<dbReference type="OrthoDB" id="659430at2759"/>
<evidence type="ECO:0000313" key="3">
    <source>
        <dbReference type="EMBL" id="KAF2075546.1"/>
    </source>
</evidence>
<protein>
    <recommendedName>
        <fullName evidence="5">FNIP repeat-containing protein</fullName>
    </recommendedName>
</protein>
<name>A0A8J4PXG7_9MYCE</name>
<evidence type="ECO:0000313" key="4">
    <source>
        <dbReference type="Proteomes" id="UP000695562"/>
    </source>
</evidence>
<dbReference type="InterPro" id="IPR032675">
    <property type="entry name" value="LRR_dom_sf"/>
</dbReference>
<proteinExistence type="predicted"/>
<dbReference type="EMBL" id="AJWJ01000095">
    <property type="protein sequence ID" value="KAF2075546.1"/>
    <property type="molecule type" value="Genomic_DNA"/>
</dbReference>
<feature type="region of interest" description="Disordered" evidence="2">
    <location>
        <begin position="380"/>
        <end position="415"/>
    </location>
</feature>
<dbReference type="PANTHER" id="PTHR32134">
    <property type="entry name" value="FNIP REPEAT-CONTAINING PROTEIN"/>
    <property type="match status" value="1"/>
</dbReference>
<keyword evidence="4" id="KW-1185">Reference proteome</keyword>
<keyword evidence="1" id="KW-0677">Repeat</keyword>
<dbReference type="Pfam" id="PF05725">
    <property type="entry name" value="FNIP"/>
    <property type="match status" value="2"/>
</dbReference>